<dbReference type="Proteomes" id="UP001320876">
    <property type="component" value="Unassembled WGS sequence"/>
</dbReference>
<dbReference type="EMBL" id="JAPDDT010000021">
    <property type="protein sequence ID" value="MCW1926136.1"/>
    <property type="molecule type" value="Genomic_DNA"/>
</dbReference>
<gene>
    <name evidence="1" type="ORF">OKA05_26495</name>
</gene>
<comment type="caution">
    <text evidence="1">The sequence shown here is derived from an EMBL/GenBank/DDBJ whole genome shotgun (WGS) entry which is preliminary data.</text>
</comment>
<dbReference type="InterPro" id="IPR021799">
    <property type="entry name" value="PIN-like_prokaryotic"/>
</dbReference>
<evidence type="ECO:0000313" key="2">
    <source>
        <dbReference type="Proteomes" id="UP001320876"/>
    </source>
</evidence>
<proteinExistence type="predicted"/>
<sequence length="169" mass="18727">MTSPRVCVVSDTSPLSAMTKVGWLVWLRERWETVIVPDGVWKELIEIGDDAAWNSLEEARAAGWLQVTEAPATPPPRECEKLHAGETEAILLALSRNAEWLIVDDGDARRVAKELGLRIIGVIGMIVWAKRRGKISRALEAIADLRRVARFRVSDHIVAAIGRDLGEAE</sequence>
<protein>
    <submittedName>
        <fullName evidence="1">DUF3368 domain-containing protein</fullName>
    </submittedName>
</protein>
<dbReference type="Pfam" id="PF11848">
    <property type="entry name" value="DUF3368"/>
    <property type="match status" value="1"/>
</dbReference>
<evidence type="ECO:0000313" key="1">
    <source>
        <dbReference type="EMBL" id="MCW1926136.1"/>
    </source>
</evidence>
<keyword evidence="2" id="KW-1185">Reference proteome</keyword>
<dbReference type="PANTHER" id="PTHR39550">
    <property type="entry name" value="SLL0658 PROTEIN"/>
    <property type="match status" value="1"/>
</dbReference>
<dbReference type="RefSeq" id="WP_264490244.1">
    <property type="nucleotide sequence ID" value="NZ_JAPDDT010000021.1"/>
</dbReference>
<dbReference type="PANTHER" id="PTHR39550:SF1">
    <property type="entry name" value="SLL0658 PROTEIN"/>
    <property type="match status" value="1"/>
</dbReference>
<accession>A0ABT3GRH3</accession>
<reference evidence="1 2" key="1">
    <citation type="submission" date="2022-10" db="EMBL/GenBank/DDBJ databases">
        <title>Luteolibacter arcticus strain CCTCC AB 2014275, whole genome shotgun sequencing project.</title>
        <authorList>
            <person name="Zhao G."/>
            <person name="Shen L."/>
        </authorList>
    </citation>
    <scope>NUCLEOTIDE SEQUENCE [LARGE SCALE GENOMIC DNA]</scope>
    <source>
        <strain evidence="1 2">CCTCC AB 2014275</strain>
    </source>
</reference>
<organism evidence="1 2">
    <name type="scientific">Luteolibacter arcticus</name>
    <dbReference type="NCBI Taxonomy" id="1581411"/>
    <lineage>
        <taxon>Bacteria</taxon>
        <taxon>Pseudomonadati</taxon>
        <taxon>Verrucomicrobiota</taxon>
        <taxon>Verrucomicrobiia</taxon>
        <taxon>Verrucomicrobiales</taxon>
        <taxon>Verrucomicrobiaceae</taxon>
        <taxon>Luteolibacter</taxon>
    </lineage>
</organism>
<name>A0ABT3GRH3_9BACT</name>